<dbReference type="InParanoid" id="A0A165EL99"/>
<dbReference type="EMBL" id="KV426132">
    <property type="protein sequence ID" value="KZV87202.1"/>
    <property type="molecule type" value="Genomic_DNA"/>
</dbReference>
<evidence type="ECO:0000256" key="1">
    <source>
        <dbReference type="SAM" id="MobiDB-lite"/>
    </source>
</evidence>
<evidence type="ECO:0008006" key="6">
    <source>
        <dbReference type="Google" id="ProtNLM"/>
    </source>
</evidence>
<gene>
    <name evidence="4" type="ORF">EXIGLDRAFT_773858</name>
</gene>
<dbReference type="Proteomes" id="UP000077266">
    <property type="component" value="Unassembled WGS sequence"/>
</dbReference>
<feature type="domain" description="VWFA" evidence="2">
    <location>
        <begin position="283"/>
        <end position="461"/>
    </location>
</feature>
<evidence type="ECO:0000259" key="3">
    <source>
        <dbReference type="PROSITE" id="PS51468"/>
    </source>
</evidence>
<dbReference type="OrthoDB" id="1729737at2759"/>
<feature type="compositionally biased region" description="Basic and acidic residues" evidence="1">
    <location>
        <begin position="630"/>
        <end position="642"/>
    </location>
</feature>
<proteinExistence type="predicted"/>
<dbReference type="InterPro" id="IPR002035">
    <property type="entry name" value="VWF_A"/>
</dbReference>
<accession>A0A165EL99</accession>
<evidence type="ECO:0000259" key="2">
    <source>
        <dbReference type="PROSITE" id="PS50234"/>
    </source>
</evidence>
<dbReference type="InterPro" id="IPR013694">
    <property type="entry name" value="VIT"/>
</dbReference>
<name>A0A165EL99_EXIGL</name>
<dbReference type="Pfam" id="PF13768">
    <property type="entry name" value="VWA_3"/>
    <property type="match status" value="1"/>
</dbReference>
<dbReference type="PROSITE" id="PS50234">
    <property type="entry name" value="VWFA"/>
    <property type="match status" value="1"/>
</dbReference>
<dbReference type="InterPro" id="IPR036465">
    <property type="entry name" value="vWFA_dom_sf"/>
</dbReference>
<evidence type="ECO:0000313" key="5">
    <source>
        <dbReference type="Proteomes" id="UP000077266"/>
    </source>
</evidence>
<feature type="region of interest" description="Disordered" evidence="1">
    <location>
        <begin position="619"/>
        <end position="718"/>
    </location>
</feature>
<dbReference type="Gene3D" id="3.40.50.410">
    <property type="entry name" value="von Willebrand factor, type A domain"/>
    <property type="match status" value="1"/>
</dbReference>
<feature type="domain" description="VIT" evidence="3">
    <location>
        <begin position="6"/>
        <end position="145"/>
    </location>
</feature>
<dbReference type="PROSITE" id="PS51468">
    <property type="entry name" value="VIT"/>
    <property type="match status" value="1"/>
</dbReference>
<dbReference type="SUPFAM" id="SSF53300">
    <property type="entry name" value="vWA-like"/>
    <property type="match status" value="1"/>
</dbReference>
<dbReference type="SMART" id="SM00327">
    <property type="entry name" value="VWA"/>
    <property type="match status" value="1"/>
</dbReference>
<dbReference type="STRING" id="1314781.A0A165EL99"/>
<feature type="compositionally biased region" description="Low complexity" evidence="1">
    <location>
        <begin position="675"/>
        <end position="694"/>
    </location>
</feature>
<dbReference type="SMART" id="SM00609">
    <property type="entry name" value="VIT"/>
    <property type="match status" value="1"/>
</dbReference>
<keyword evidence="5" id="KW-1185">Reference proteome</keyword>
<sequence length="751" mass="80470">MADAPHGLASQDANGSTVFQPLKSVAVRATVIDSELCHASLSLVLTTSSIGPCHRRTDTSASEARYIFPTPANAAVCAFRMQTSGGRAVHARVKELERAKEEFETALAQDKWAGLLQEVAADAFVMSVGAIPRGEDVSFVITYVQELPQDESVKQIRFTFPTFVAERYGHIPAPLQGASSQSERATLSIVVDARMTSPIERIHSPTHSIVTTYATPNVPSLSAIVTLDNTARPPSRKDFVLSIQADAVASSRCVAEVDERRQSVALSLTLVPNLAQVAIPAQEYIFILDRSGSMQEDDRIDFAKAALQIFMRSLPAENTRFNVVGFGSHSVPMWASSRPYTPATLDYATVQVDAMEADMGGTEIQAALQDAISSRSGGMPTSIFVLTDGKIWHTDRVLSFLHRHVSAAGSSNAIRVFTLGVGDGASTELCEGLARVGNGICFMASFSEDIAGRCASLLKAARVSPSGNLHNLSIDWGRGHAHPPSLSQTGRDIISSDLQQTPSSVPDLYPDTRIVVSAIMSQTTTIPPTVTLRGLAPDDRPTVMTFPVQDVTQERDRLLHVLAARRLITELDDGILSAFDSSDPVAHARDAKAAIVRLSEEYQLASRYAAFVAVDETDAGSNVNGEESPIQEKQDDHERGSDSEDDSSSEASYKTAESSPREDEEEDEHPQGLSNGANGAANGRRTSETTSSTTPPAHQSEGVGPPTRVPSSSPPVAYALSHSRRRTALGAAGEGAIMFIANSFVLLVQYL</sequence>
<dbReference type="PANTHER" id="PTHR45737">
    <property type="entry name" value="VON WILLEBRAND FACTOR A DOMAIN-CONTAINING PROTEIN 5A"/>
    <property type="match status" value="1"/>
</dbReference>
<evidence type="ECO:0000313" key="4">
    <source>
        <dbReference type="EMBL" id="KZV87202.1"/>
    </source>
</evidence>
<dbReference type="PANTHER" id="PTHR45737:SF6">
    <property type="entry name" value="VON WILLEBRAND FACTOR A DOMAIN-CONTAINING PROTEIN 5A"/>
    <property type="match status" value="1"/>
</dbReference>
<reference evidence="4 5" key="1">
    <citation type="journal article" date="2016" name="Mol. Biol. Evol.">
        <title>Comparative Genomics of Early-Diverging Mushroom-Forming Fungi Provides Insights into the Origins of Lignocellulose Decay Capabilities.</title>
        <authorList>
            <person name="Nagy L.G."/>
            <person name="Riley R."/>
            <person name="Tritt A."/>
            <person name="Adam C."/>
            <person name="Daum C."/>
            <person name="Floudas D."/>
            <person name="Sun H."/>
            <person name="Yadav J.S."/>
            <person name="Pangilinan J."/>
            <person name="Larsson K.H."/>
            <person name="Matsuura K."/>
            <person name="Barry K."/>
            <person name="Labutti K."/>
            <person name="Kuo R."/>
            <person name="Ohm R.A."/>
            <person name="Bhattacharya S.S."/>
            <person name="Shirouzu T."/>
            <person name="Yoshinaga Y."/>
            <person name="Martin F.M."/>
            <person name="Grigoriev I.V."/>
            <person name="Hibbett D.S."/>
        </authorList>
    </citation>
    <scope>NUCLEOTIDE SEQUENCE [LARGE SCALE GENOMIC DNA]</scope>
    <source>
        <strain evidence="4 5">HHB12029</strain>
    </source>
</reference>
<feature type="compositionally biased region" description="Low complexity" evidence="1">
    <location>
        <begin position="703"/>
        <end position="716"/>
    </location>
</feature>
<organism evidence="4 5">
    <name type="scientific">Exidia glandulosa HHB12029</name>
    <dbReference type="NCBI Taxonomy" id="1314781"/>
    <lineage>
        <taxon>Eukaryota</taxon>
        <taxon>Fungi</taxon>
        <taxon>Dikarya</taxon>
        <taxon>Basidiomycota</taxon>
        <taxon>Agaricomycotina</taxon>
        <taxon>Agaricomycetes</taxon>
        <taxon>Auriculariales</taxon>
        <taxon>Exidiaceae</taxon>
        <taxon>Exidia</taxon>
    </lineage>
</organism>
<dbReference type="Pfam" id="PF08487">
    <property type="entry name" value="VIT"/>
    <property type="match status" value="1"/>
</dbReference>
<protein>
    <recommendedName>
        <fullName evidence="6">VIT-domain-containing protein</fullName>
    </recommendedName>
</protein>
<dbReference type="AlphaFoldDB" id="A0A165EL99"/>